<proteinExistence type="predicted"/>
<accession>A0A5B8XDA6</accession>
<evidence type="ECO:0000256" key="2">
    <source>
        <dbReference type="SAM" id="Phobius"/>
    </source>
</evidence>
<dbReference type="OrthoDB" id="8601528at2"/>
<reference evidence="3 4" key="1">
    <citation type="journal article" date="2019" name="ISME J.">
        <title>Deianiraea, an extracellular bacterium associated with the ciliate Paramecium, suggests an alternative scenario for the evolution of Rickettsiales.</title>
        <authorList>
            <person name="Castelli M."/>
            <person name="Sabaneyeva E."/>
            <person name="Lanzoni O."/>
            <person name="Lebedeva N."/>
            <person name="Floriano A.M."/>
            <person name="Gaiarsa S."/>
            <person name="Benken K."/>
            <person name="Modeo L."/>
            <person name="Bandi C."/>
            <person name="Potekhin A."/>
            <person name="Sassera D."/>
            <person name="Petroni G."/>
        </authorList>
    </citation>
    <scope>NUCLEOTIDE SEQUENCE [LARGE SCALE GENOMIC DNA]</scope>
    <source>
        <strain evidence="3">CyL4-1</strain>
    </source>
</reference>
<organism evidence="3 4">
    <name type="scientific">Candidatus Deianiraea vastatrix</name>
    <dbReference type="NCBI Taxonomy" id="2163644"/>
    <lineage>
        <taxon>Bacteria</taxon>
        <taxon>Pseudomonadati</taxon>
        <taxon>Pseudomonadota</taxon>
        <taxon>Alphaproteobacteria</taxon>
        <taxon>Rickettsiales</taxon>
        <taxon>Candidatus Deianiraeaceae</taxon>
        <taxon>Candidatus Deianiraea</taxon>
    </lineage>
</organism>
<keyword evidence="1" id="KW-0175">Coiled coil</keyword>
<keyword evidence="2" id="KW-0812">Transmembrane</keyword>
<evidence type="ECO:0000256" key="1">
    <source>
        <dbReference type="SAM" id="Coils"/>
    </source>
</evidence>
<dbReference type="AlphaFoldDB" id="A0A5B8XDA6"/>
<dbReference type="EMBL" id="CP029077">
    <property type="protein sequence ID" value="QED23006.1"/>
    <property type="molecule type" value="Genomic_DNA"/>
</dbReference>
<evidence type="ECO:0000313" key="3">
    <source>
        <dbReference type="EMBL" id="QED23006.1"/>
    </source>
</evidence>
<evidence type="ECO:0000313" key="4">
    <source>
        <dbReference type="Proteomes" id="UP000321934"/>
    </source>
</evidence>
<name>A0A5B8XDA6_9RICK</name>
<keyword evidence="2" id="KW-0472">Membrane</keyword>
<feature type="transmembrane region" description="Helical" evidence="2">
    <location>
        <begin position="42"/>
        <end position="61"/>
    </location>
</feature>
<feature type="transmembrane region" description="Helical" evidence="2">
    <location>
        <begin position="20"/>
        <end position="36"/>
    </location>
</feature>
<gene>
    <name evidence="3" type="ORF">Deia_00198</name>
</gene>
<keyword evidence="2" id="KW-1133">Transmembrane helix</keyword>
<sequence length="233" mass="26665">MSILPQIRKLYEVITGRKTSSNIVALSVCVGVYFIVPLLTPIFLALWILLPILLPFIIAYINKQDAKKELEAQKAEKELDAIAMEHNTKYHDARYKLVFQVHGYTCGMTCIAILTGKTYNEIFEETKKSYERTGRGEHSEGYIPSEEIRRYLKKYGIKTANIVQFKMGEMKITDFCLSKPTSSAILLVKNRGIRSGHFIVSDGKYIYDPEEGIFPVSEYKIFEFITKAIEVVE</sequence>
<dbReference type="Proteomes" id="UP000321934">
    <property type="component" value="Chromosome"/>
</dbReference>
<keyword evidence="4" id="KW-1185">Reference proteome</keyword>
<feature type="coiled-coil region" evidence="1">
    <location>
        <begin position="60"/>
        <end position="87"/>
    </location>
</feature>
<dbReference type="Gene3D" id="3.90.70.10">
    <property type="entry name" value="Cysteine proteinases"/>
    <property type="match status" value="1"/>
</dbReference>
<evidence type="ECO:0008006" key="5">
    <source>
        <dbReference type="Google" id="ProtNLM"/>
    </source>
</evidence>
<protein>
    <recommendedName>
        <fullName evidence="5">Peptidase C39 domain-containing protein</fullName>
    </recommendedName>
</protein>
<dbReference type="RefSeq" id="WP_146820308.1">
    <property type="nucleotide sequence ID" value="NZ_CP029077.1"/>
</dbReference>